<dbReference type="Gene3D" id="3.30.530.20">
    <property type="match status" value="1"/>
</dbReference>
<proteinExistence type="inferred from homology"/>
<evidence type="ECO:0000259" key="3">
    <source>
        <dbReference type="SMART" id="SM01037"/>
    </source>
</evidence>
<sequence length="195" mass="22336">MKYAFIFLLVLAVEQILSPILDHNVNYVARLVILLEIVFPEMALTGKLSTEIAIHSPASKFFDLVTKKMHHVQNICERVHAGKLHEGDDWHSVGGSVKHWTYVIDGKVTTSKETIESIDEKNKIVIFKLFDGDIDQRYKAFKVIFQVIENNNNGSGSAKWIVEYEKVNDDVEAPYGYMEYFDKFTKDIDAHLLEA</sequence>
<reference evidence="4 5" key="1">
    <citation type="submission" date="2019-01" db="EMBL/GenBank/DDBJ databases">
        <title>Sequencing of cultivated peanut Arachis hypogaea provides insights into genome evolution and oil improvement.</title>
        <authorList>
            <person name="Chen X."/>
        </authorList>
    </citation>
    <scope>NUCLEOTIDE SEQUENCE [LARGE SCALE GENOMIC DNA]</scope>
    <source>
        <strain evidence="5">cv. Fuhuasheng</strain>
        <tissue evidence="4">Leaves</tissue>
    </source>
</reference>
<evidence type="ECO:0000256" key="2">
    <source>
        <dbReference type="SAM" id="SignalP"/>
    </source>
</evidence>
<dbReference type="Pfam" id="PF00407">
    <property type="entry name" value="Bet_v_1"/>
    <property type="match status" value="1"/>
</dbReference>
<dbReference type="EMBL" id="SDMP01000018">
    <property type="protein sequence ID" value="RYQ95190.1"/>
    <property type="molecule type" value="Genomic_DNA"/>
</dbReference>
<dbReference type="InterPro" id="IPR000916">
    <property type="entry name" value="Bet_v_I/MLP"/>
</dbReference>
<feature type="domain" description="Bet v I/Major latex protein" evidence="3">
    <location>
        <begin position="43"/>
        <end position="195"/>
    </location>
</feature>
<organism evidence="4 5">
    <name type="scientific">Arachis hypogaea</name>
    <name type="common">Peanut</name>
    <dbReference type="NCBI Taxonomy" id="3818"/>
    <lineage>
        <taxon>Eukaryota</taxon>
        <taxon>Viridiplantae</taxon>
        <taxon>Streptophyta</taxon>
        <taxon>Embryophyta</taxon>
        <taxon>Tracheophyta</taxon>
        <taxon>Spermatophyta</taxon>
        <taxon>Magnoliopsida</taxon>
        <taxon>eudicotyledons</taxon>
        <taxon>Gunneridae</taxon>
        <taxon>Pentapetalae</taxon>
        <taxon>rosids</taxon>
        <taxon>fabids</taxon>
        <taxon>Fabales</taxon>
        <taxon>Fabaceae</taxon>
        <taxon>Papilionoideae</taxon>
        <taxon>50 kb inversion clade</taxon>
        <taxon>dalbergioids sensu lato</taxon>
        <taxon>Dalbergieae</taxon>
        <taxon>Pterocarpus clade</taxon>
        <taxon>Arachis</taxon>
    </lineage>
</organism>
<dbReference type="SMART" id="SM01037">
    <property type="entry name" value="Bet_v_1"/>
    <property type="match status" value="1"/>
</dbReference>
<evidence type="ECO:0000313" key="5">
    <source>
        <dbReference type="Proteomes" id="UP000289738"/>
    </source>
</evidence>
<dbReference type="GO" id="GO:0006952">
    <property type="term" value="P:defense response"/>
    <property type="evidence" value="ECO:0007669"/>
    <property type="project" value="InterPro"/>
</dbReference>
<keyword evidence="5" id="KW-1185">Reference proteome</keyword>
<comment type="similarity">
    <text evidence="1">Belongs to the MLP family.</text>
</comment>
<feature type="chain" id="PRO_5019444777" description="Bet v I/Major latex protein domain-containing protein" evidence="2">
    <location>
        <begin position="23"/>
        <end position="195"/>
    </location>
</feature>
<dbReference type="InterPro" id="IPR052006">
    <property type="entry name" value="MLP-like"/>
</dbReference>
<evidence type="ECO:0000256" key="1">
    <source>
        <dbReference type="ARBA" id="ARBA00038242"/>
    </source>
</evidence>
<accession>A0A444XZV0</accession>
<gene>
    <name evidence="4" type="ORF">Ahy_B08g090249</name>
</gene>
<keyword evidence="2" id="KW-0732">Signal</keyword>
<dbReference type="SUPFAM" id="SSF55961">
    <property type="entry name" value="Bet v1-like"/>
    <property type="match status" value="1"/>
</dbReference>
<dbReference type="PANTHER" id="PTHR31338:SF16">
    <property type="entry name" value="POLYKETIDE CYCLASE_DEHYDRASE AND LIPID TRANSPORT SUPERFAMILY PROTEIN"/>
    <property type="match status" value="1"/>
</dbReference>
<dbReference type="AlphaFoldDB" id="A0A444XZV0"/>
<dbReference type="STRING" id="3818.A0A444XZV0"/>
<dbReference type="InterPro" id="IPR023393">
    <property type="entry name" value="START-like_dom_sf"/>
</dbReference>
<dbReference type="CDD" id="cd07816">
    <property type="entry name" value="Bet_v1-like"/>
    <property type="match status" value="1"/>
</dbReference>
<dbReference type="PANTHER" id="PTHR31338">
    <property type="entry name" value="POLYKETIDE CYCLASE/DEHYDRASE AND LIPID TRANSPORT SUPERFAMILY PROTEIN"/>
    <property type="match status" value="1"/>
</dbReference>
<comment type="caution">
    <text evidence="4">The sequence shown here is derived from an EMBL/GenBank/DDBJ whole genome shotgun (WGS) entry which is preliminary data.</text>
</comment>
<feature type="signal peptide" evidence="2">
    <location>
        <begin position="1"/>
        <end position="22"/>
    </location>
</feature>
<name>A0A444XZV0_ARAHY</name>
<dbReference type="Proteomes" id="UP000289738">
    <property type="component" value="Chromosome B08"/>
</dbReference>
<protein>
    <recommendedName>
        <fullName evidence="3">Bet v I/Major latex protein domain-containing protein</fullName>
    </recommendedName>
</protein>
<evidence type="ECO:0000313" key="4">
    <source>
        <dbReference type="EMBL" id="RYQ95190.1"/>
    </source>
</evidence>